<dbReference type="PROSITE" id="PS51257">
    <property type="entry name" value="PROKAR_LIPOPROTEIN"/>
    <property type="match status" value="1"/>
</dbReference>
<dbReference type="AlphaFoldDB" id="A0A450X027"/>
<feature type="region of interest" description="Disordered" evidence="1">
    <location>
        <begin position="265"/>
        <end position="352"/>
    </location>
</feature>
<reference evidence="2" key="1">
    <citation type="submission" date="2019-02" db="EMBL/GenBank/DDBJ databases">
        <authorList>
            <person name="Gruber-Vodicka R. H."/>
            <person name="Seah K. B. B."/>
        </authorList>
    </citation>
    <scope>NUCLEOTIDE SEQUENCE</scope>
    <source>
        <strain evidence="2">BECK_BZ197</strain>
    </source>
</reference>
<name>A0A450X027_9GAMM</name>
<feature type="compositionally biased region" description="Low complexity" evidence="1">
    <location>
        <begin position="332"/>
        <end position="341"/>
    </location>
</feature>
<protein>
    <recommendedName>
        <fullName evidence="3">DUF3300 domain-containing protein</fullName>
    </recommendedName>
</protein>
<proteinExistence type="predicted"/>
<gene>
    <name evidence="2" type="ORF">BECKMB1821G_GA0114241_100286</name>
</gene>
<organism evidence="2">
    <name type="scientific">Candidatus Kentrum sp. MB</name>
    <dbReference type="NCBI Taxonomy" id="2138164"/>
    <lineage>
        <taxon>Bacteria</taxon>
        <taxon>Pseudomonadati</taxon>
        <taxon>Pseudomonadota</taxon>
        <taxon>Gammaproteobacteria</taxon>
        <taxon>Candidatus Kentrum</taxon>
    </lineage>
</organism>
<evidence type="ECO:0000256" key="1">
    <source>
        <dbReference type="SAM" id="MobiDB-lite"/>
    </source>
</evidence>
<accession>A0A450X027</accession>
<evidence type="ECO:0000313" key="2">
    <source>
        <dbReference type="EMBL" id="VFK22628.1"/>
    </source>
</evidence>
<dbReference type="EMBL" id="CAADFO010000002">
    <property type="protein sequence ID" value="VFK22628.1"/>
    <property type="molecule type" value="Genomic_DNA"/>
</dbReference>
<sequence length="352" mass="38226">MRIRSPSPLSSAAPLVLVLVLFVAGLAGCSNQYAQKAAKKAEAVEGQLAELGKQIDAGALVNTRIIKTYADKLASRKPAFQEIATQLRLDATTKGPLYRGLRQRLEKVNRNPRNKKGFAVAFQELNALEAGSDPLVYNDALLDVVNTLADLSQGKLPRINVPPNAKTAAVKGDGGQVPGSYLVGNPAYGEWKTDSSGKSFWEWYGMYRMFTDVAGLVGSGFGGGFYRGPIYHDSWYGRPRYSFYHDSGRNAYGSRADRNTWRKGREHLTRQGIKPSKPKNYGSVATRKRVSTYASRRANTSSALRSGRMPSSSSSSGAGSSSTAGNVKRRSSFFSASSRGTSRGRRSSFRGK</sequence>
<evidence type="ECO:0008006" key="3">
    <source>
        <dbReference type="Google" id="ProtNLM"/>
    </source>
</evidence>
<feature type="compositionally biased region" description="Basic residues" evidence="1">
    <location>
        <begin position="342"/>
        <end position="352"/>
    </location>
</feature>
<feature type="compositionally biased region" description="Low complexity" evidence="1">
    <location>
        <begin position="301"/>
        <end position="325"/>
    </location>
</feature>